<keyword evidence="4" id="KW-1185">Reference proteome</keyword>
<dbReference type="AlphaFoldDB" id="A0A200Q821"/>
<reference evidence="3 4" key="1">
    <citation type="journal article" date="2017" name="Mol. Plant">
        <title>The Genome of Medicinal Plant Macleaya cordata Provides New Insights into Benzylisoquinoline Alkaloids Metabolism.</title>
        <authorList>
            <person name="Liu X."/>
            <person name="Liu Y."/>
            <person name="Huang P."/>
            <person name="Ma Y."/>
            <person name="Qing Z."/>
            <person name="Tang Q."/>
            <person name="Cao H."/>
            <person name="Cheng P."/>
            <person name="Zheng Y."/>
            <person name="Yuan Z."/>
            <person name="Zhou Y."/>
            <person name="Liu J."/>
            <person name="Tang Z."/>
            <person name="Zhuo Y."/>
            <person name="Zhang Y."/>
            <person name="Yu L."/>
            <person name="Huang J."/>
            <person name="Yang P."/>
            <person name="Peng Q."/>
            <person name="Zhang J."/>
            <person name="Jiang W."/>
            <person name="Zhang Z."/>
            <person name="Lin K."/>
            <person name="Ro D.K."/>
            <person name="Chen X."/>
            <person name="Xiong X."/>
            <person name="Shang Y."/>
            <person name="Huang S."/>
            <person name="Zeng J."/>
        </authorList>
    </citation>
    <scope>NUCLEOTIDE SEQUENCE [LARGE SCALE GENOMIC DNA]</scope>
    <source>
        <strain evidence="4">cv. BLH2017</strain>
        <tissue evidence="3">Root</tissue>
    </source>
</reference>
<keyword evidence="2" id="KW-0812">Transmembrane</keyword>
<feature type="region of interest" description="Disordered" evidence="1">
    <location>
        <begin position="29"/>
        <end position="72"/>
    </location>
</feature>
<dbReference type="InParanoid" id="A0A200Q821"/>
<evidence type="ECO:0000256" key="1">
    <source>
        <dbReference type="SAM" id="MobiDB-lite"/>
    </source>
</evidence>
<name>A0A200Q821_MACCD</name>
<comment type="caution">
    <text evidence="3">The sequence shown here is derived from an EMBL/GenBank/DDBJ whole genome shotgun (WGS) entry which is preliminary data.</text>
</comment>
<feature type="transmembrane region" description="Helical" evidence="2">
    <location>
        <begin position="76"/>
        <end position="93"/>
    </location>
</feature>
<proteinExistence type="predicted"/>
<protein>
    <submittedName>
        <fullName evidence="3">Uncharacterized protein</fullName>
    </submittedName>
</protein>
<keyword evidence="2" id="KW-1133">Transmembrane helix</keyword>
<dbReference type="EMBL" id="MVGT01002779">
    <property type="protein sequence ID" value="OVA06574.1"/>
    <property type="molecule type" value="Genomic_DNA"/>
</dbReference>
<sequence>MGSNKLPYMTSVEPGSLFQLISTGRLPPAMAPSPVLTEEDVSEPPLPAIANRAPPSPGGSAATPTPPKSNAHQGKVVGFLSSLLSMFLVSFLLF</sequence>
<gene>
    <name evidence="3" type="ORF">BVC80_1287g15</name>
</gene>
<keyword evidence="2" id="KW-0472">Membrane</keyword>
<dbReference type="OrthoDB" id="1058301at2759"/>
<dbReference type="Proteomes" id="UP000195402">
    <property type="component" value="Unassembled WGS sequence"/>
</dbReference>
<evidence type="ECO:0000313" key="4">
    <source>
        <dbReference type="Proteomes" id="UP000195402"/>
    </source>
</evidence>
<accession>A0A200Q821</accession>
<organism evidence="3 4">
    <name type="scientific">Macleaya cordata</name>
    <name type="common">Five-seeded plume-poppy</name>
    <name type="synonym">Bocconia cordata</name>
    <dbReference type="NCBI Taxonomy" id="56857"/>
    <lineage>
        <taxon>Eukaryota</taxon>
        <taxon>Viridiplantae</taxon>
        <taxon>Streptophyta</taxon>
        <taxon>Embryophyta</taxon>
        <taxon>Tracheophyta</taxon>
        <taxon>Spermatophyta</taxon>
        <taxon>Magnoliopsida</taxon>
        <taxon>Ranunculales</taxon>
        <taxon>Papaveraceae</taxon>
        <taxon>Papaveroideae</taxon>
        <taxon>Macleaya</taxon>
    </lineage>
</organism>
<evidence type="ECO:0000256" key="2">
    <source>
        <dbReference type="SAM" id="Phobius"/>
    </source>
</evidence>
<evidence type="ECO:0000313" key="3">
    <source>
        <dbReference type="EMBL" id="OVA06574.1"/>
    </source>
</evidence>
<dbReference type="STRING" id="56857.A0A200Q821"/>